<feature type="compositionally biased region" description="Basic and acidic residues" evidence="1">
    <location>
        <begin position="195"/>
        <end position="215"/>
    </location>
</feature>
<organism evidence="2 3">
    <name type="scientific">Dryococelus australis</name>
    <dbReference type="NCBI Taxonomy" id="614101"/>
    <lineage>
        <taxon>Eukaryota</taxon>
        <taxon>Metazoa</taxon>
        <taxon>Ecdysozoa</taxon>
        <taxon>Arthropoda</taxon>
        <taxon>Hexapoda</taxon>
        <taxon>Insecta</taxon>
        <taxon>Pterygota</taxon>
        <taxon>Neoptera</taxon>
        <taxon>Polyneoptera</taxon>
        <taxon>Phasmatodea</taxon>
        <taxon>Verophasmatodea</taxon>
        <taxon>Anareolatae</taxon>
        <taxon>Phasmatidae</taxon>
        <taxon>Eurycanthinae</taxon>
        <taxon>Dryococelus</taxon>
    </lineage>
</organism>
<reference evidence="2 3" key="1">
    <citation type="submission" date="2023-02" db="EMBL/GenBank/DDBJ databases">
        <title>LHISI_Scaffold_Assembly.</title>
        <authorList>
            <person name="Stuart O.P."/>
            <person name="Cleave R."/>
            <person name="Magrath M.J.L."/>
            <person name="Mikheyev A.S."/>
        </authorList>
    </citation>
    <scope>NUCLEOTIDE SEQUENCE [LARGE SCALE GENOMIC DNA]</scope>
    <source>
        <strain evidence="2">Daus_M_001</strain>
        <tissue evidence="2">Leg muscle</tissue>
    </source>
</reference>
<evidence type="ECO:0000256" key="1">
    <source>
        <dbReference type="SAM" id="MobiDB-lite"/>
    </source>
</evidence>
<keyword evidence="3" id="KW-1185">Reference proteome</keyword>
<evidence type="ECO:0000313" key="3">
    <source>
        <dbReference type="Proteomes" id="UP001159363"/>
    </source>
</evidence>
<sequence length="230" mass="25941">MEMIGRMTDRWSRRARKLRLFITLAHSKSPGLGTSLTIVLAGSLLEKLTLSAMRSRSAETVHIASRRGQEKQKKLRARGTGAANELMSRTADFEQKSGVGLTVPGRRLVPSPNGRPVALVRSDGKSRLSGQGISPYTGQKTKCKYRNRIRLYKVARKQSSDIHKTPYDRVKRCRERTKKKTRRPSASTNRIRLERAFQKQSSDTHVKPHMIEQSDARNVQKPSMCPSASM</sequence>
<feature type="region of interest" description="Disordered" evidence="1">
    <location>
        <begin position="102"/>
        <end position="139"/>
    </location>
</feature>
<evidence type="ECO:0000313" key="2">
    <source>
        <dbReference type="EMBL" id="KAJ8877610.1"/>
    </source>
</evidence>
<protein>
    <submittedName>
        <fullName evidence="2">Uncharacterized protein</fullName>
    </submittedName>
</protein>
<comment type="caution">
    <text evidence="2">The sequence shown here is derived from an EMBL/GenBank/DDBJ whole genome shotgun (WGS) entry which is preliminary data.</text>
</comment>
<feature type="compositionally biased region" description="Polar residues" evidence="1">
    <location>
        <begin position="216"/>
        <end position="230"/>
    </location>
</feature>
<proteinExistence type="predicted"/>
<gene>
    <name evidence="2" type="ORF">PR048_022065</name>
</gene>
<accession>A0ABQ9H018</accession>
<feature type="compositionally biased region" description="Polar residues" evidence="1">
    <location>
        <begin position="128"/>
        <end position="139"/>
    </location>
</feature>
<feature type="region of interest" description="Disordered" evidence="1">
    <location>
        <begin position="195"/>
        <end position="230"/>
    </location>
</feature>
<name>A0ABQ9H018_9NEOP</name>
<dbReference type="Proteomes" id="UP001159363">
    <property type="component" value="Chromosome 7"/>
</dbReference>
<dbReference type="EMBL" id="JARBHB010000008">
    <property type="protein sequence ID" value="KAJ8877610.1"/>
    <property type="molecule type" value="Genomic_DNA"/>
</dbReference>